<evidence type="ECO:0000256" key="1">
    <source>
        <dbReference type="SAM" id="MobiDB-lite"/>
    </source>
</evidence>
<name>A0A6H5IYU2_9HYME</name>
<feature type="region of interest" description="Disordered" evidence="1">
    <location>
        <begin position="173"/>
        <end position="244"/>
    </location>
</feature>
<feature type="region of interest" description="Disordered" evidence="1">
    <location>
        <begin position="131"/>
        <end position="152"/>
    </location>
</feature>
<proteinExistence type="predicted"/>
<organism evidence="2 3">
    <name type="scientific">Trichogramma brassicae</name>
    <dbReference type="NCBI Taxonomy" id="86971"/>
    <lineage>
        <taxon>Eukaryota</taxon>
        <taxon>Metazoa</taxon>
        <taxon>Ecdysozoa</taxon>
        <taxon>Arthropoda</taxon>
        <taxon>Hexapoda</taxon>
        <taxon>Insecta</taxon>
        <taxon>Pterygota</taxon>
        <taxon>Neoptera</taxon>
        <taxon>Endopterygota</taxon>
        <taxon>Hymenoptera</taxon>
        <taxon>Apocrita</taxon>
        <taxon>Proctotrupomorpha</taxon>
        <taxon>Chalcidoidea</taxon>
        <taxon>Trichogrammatidae</taxon>
        <taxon>Trichogramma</taxon>
    </lineage>
</organism>
<evidence type="ECO:0008006" key="4">
    <source>
        <dbReference type="Google" id="ProtNLM"/>
    </source>
</evidence>
<keyword evidence="3" id="KW-1185">Reference proteome</keyword>
<evidence type="ECO:0000313" key="3">
    <source>
        <dbReference type="Proteomes" id="UP000479190"/>
    </source>
</evidence>
<feature type="compositionally biased region" description="Basic residues" evidence="1">
    <location>
        <begin position="173"/>
        <end position="217"/>
    </location>
</feature>
<reference evidence="2 3" key="1">
    <citation type="submission" date="2020-02" db="EMBL/GenBank/DDBJ databases">
        <authorList>
            <person name="Ferguson B K."/>
        </authorList>
    </citation>
    <scope>NUCLEOTIDE SEQUENCE [LARGE SCALE GENOMIC DNA]</scope>
</reference>
<accession>A0A6H5IYU2</accession>
<dbReference type="Proteomes" id="UP000479190">
    <property type="component" value="Unassembled WGS sequence"/>
</dbReference>
<protein>
    <recommendedName>
        <fullName evidence="4">Retrotransposon gag domain-containing protein</fullName>
    </recommendedName>
</protein>
<sequence length="244" mass="28566">MKRLLQNWKISFAGGDRAKAEMFITRLAKCRAGTSVDDQRLIDAVQATLSGEADLWYRAARPSFKSWERFEGSFRKMFIGRGGINSHLHRLFQLLPLASDGETVAPRTGENRVEQHPPGISQRALQSNAEIAESNQKKQGNAMRKLWRSAGTRSEAKARQYCHCPLNRHARRTRLRPYRRLTRRTQRRKKYAKRNLREGVRRRRSETRVRRERRGGAKRTQADDRPWPTAPSNDEYRQRRSTRQ</sequence>
<evidence type="ECO:0000313" key="2">
    <source>
        <dbReference type="EMBL" id="CAB0042109.1"/>
    </source>
</evidence>
<gene>
    <name evidence="2" type="ORF">TBRA_LOCUS13750</name>
</gene>
<dbReference type="EMBL" id="CADCXV010001156">
    <property type="protein sequence ID" value="CAB0042109.1"/>
    <property type="molecule type" value="Genomic_DNA"/>
</dbReference>
<dbReference type="OrthoDB" id="8028992at2759"/>
<dbReference type="AlphaFoldDB" id="A0A6H5IYU2"/>